<organism evidence="1 2">
    <name type="scientific">Dendrobium thyrsiflorum</name>
    <name type="common">Pinecone-like raceme dendrobium</name>
    <name type="synonym">Orchid</name>
    <dbReference type="NCBI Taxonomy" id="117978"/>
    <lineage>
        <taxon>Eukaryota</taxon>
        <taxon>Viridiplantae</taxon>
        <taxon>Streptophyta</taxon>
        <taxon>Embryophyta</taxon>
        <taxon>Tracheophyta</taxon>
        <taxon>Spermatophyta</taxon>
        <taxon>Magnoliopsida</taxon>
        <taxon>Liliopsida</taxon>
        <taxon>Asparagales</taxon>
        <taxon>Orchidaceae</taxon>
        <taxon>Epidendroideae</taxon>
        <taxon>Malaxideae</taxon>
        <taxon>Dendrobiinae</taxon>
        <taxon>Dendrobium</taxon>
    </lineage>
</organism>
<name>A0ABD0TXG9_DENTH</name>
<keyword evidence="2" id="KW-1185">Reference proteome</keyword>
<gene>
    <name evidence="1" type="ORF">M5K25_026321</name>
</gene>
<comment type="caution">
    <text evidence="1">The sequence shown here is derived from an EMBL/GenBank/DDBJ whole genome shotgun (WGS) entry which is preliminary data.</text>
</comment>
<accession>A0ABD0TXG9</accession>
<dbReference type="EMBL" id="JANQDX010000019">
    <property type="protein sequence ID" value="KAL0904238.1"/>
    <property type="molecule type" value="Genomic_DNA"/>
</dbReference>
<protein>
    <recommendedName>
        <fullName evidence="3">Protein FAR1-RELATED SEQUENCE</fullName>
    </recommendedName>
</protein>
<dbReference type="PANTHER" id="PTHR47718">
    <property type="entry name" value="OS01G0519700 PROTEIN"/>
    <property type="match status" value="1"/>
</dbReference>
<dbReference type="AlphaFoldDB" id="A0ABD0TXG9"/>
<reference evidence="1 2" key="1">
    <citation type="journal article" date="2024" name="Plant Biotechnol. J.">
        <title>Dendrobium thyrsiflorum genome and its molecular insights into genes involved in important horticultural traits.</title>
        <authorList>
            <person name="Chen B."/>
            <person name="Wang J.Y."/>
            <person name="Zheng P.J."/>
            <person name="Li K.L."/>
            <person name="Liang Y.M."/>
            <person name="Chen X.F."/>
            <person name="Zhang C."/>
            <person name="Zhao X."/>
            <person name="He X."/>
            <person name="Zhang G.Q."/>
            <person name="Liu Z.J."/>
            <person name="Xu Q."/>
        </authorList>
    </citation>
    <scope>NUCLEOTIDE SEQUENCE [LARGE SCALE GENOMIC DNA]</scope>
    <source>
        <strain evidence="1">GZMU011</strain>
    </source>
</reference>
<evidence type="ECO:0000313" key="1">
    <source>
        <dbReference type="EMBL" id="KAL0904238.1"/>
    </source>
</evidence>
<proteinExistence type="predicted"/>
<dbReference type="Proteomes" id="UP001552299">
    <property type="component" value="Unassembled WGS sequence"/>
</dbReference>
<dbReference type="PANTHER" id="PTHR47718:SF17">
    <property type="entry name" value="PROTEIN FAR1-RELATED SEQUENCE 5-LIKE"/>
    <property type="match status" value="1"/>
</dbReference>
<evidence type="ECO:0000313" key="2">
    <source>
        <dbReference type="Proteomes" id="UP001552299"/>
    </source>
</evidence>
<evidence type="ECO:0008006" key="3">
    <source>
        <dbReference type="Google" id="ProtNLM"/>
    </source>
</evidence>
<sequence>MHMYFDALITSFISTDIILIKEKYSFEIKGLYLKMKKKHMMFAERMPIIVTLVKVKSNDFVCSKADFKKRFDLNSQKKCRRSETRTGYPSLIRFIVKKFIEIHNHVLARLEDRHLLRSCRNIDDDKASVLKSMTKARIRTVNVFSYLVEEVKGVENVGFSKRDAYNFIQKKKRANIKFGDTNAFI</sequence>